<evidence type="ECO:0000313" key="2">
    <source>
        <dbReference type="Proteomes" id="UP000216024"/>
    </source>
</evidence>
<organism evidence="1 2">
    <name type="scientific">Anaeromicrobium sediminis</name>
    <dbReference type="NCBI Taxonomy" id="1478221"/>
    <lineage>
        <taxon>Bacteria</taxon>
        <taxon>Bacillati</taxon>
        <taxon>Bacillota</taxon>
        <taxon>Clostridia</taxon>
        <taxon>Peptostreptococcales</taxon>
        <taxon>Thermotaleaceae</taxon>
        <taxon>Anaeromicrobium</taxon>
    </lineage>
</organism>
<dbReference type="OrthoDB" id="1957694at2"/>
<comment type="caution">
    <text evidence="1">The sequence shown here is derived from an EMBL/GenBank/DDBJ whole genome shotgun (WGS) entry which is preliminary data.</text>
</comment>
<evidence type="ECO:0000313" key="1">
    <source>
        <dbReference type="EMBL" id="PAB61160.1"/>
    </source>
</evidence>
<accession>A0A267MR06</accession>
<name>A0A267MR06_9FIRM</name>
<dbReference type="RefSeq" id="WP_095130307.1">
    <property type="nucleotide sequence ID" value="NZ_NIBG01000001.1"/>
</dbReference>
<dbReference type="EMBL" id="NIBG01000001">
    <property type="protein sequence ID" value="PAB61160.1"/>
    <property type="molecule type" value="Genomic_DNA"/>
</dbReference>
<protein>
    <submittedName>
        <fullName evidence="1">Uncharacterized protein</fullName>
    </submittedName>
</protein>
<keyword evidence="2" id="KW-1185">Reference proteome</keyword>
<dbReference type="AlphaFoldDB" id="A0A267MR06"/>
<gene>
    <name evidence="1" type="ORF">CCE28_01675</name>
</gene>
<dbReference type="Proteomes" id="UP000216024">
    <property type="component" value="Unassembled WGS sequence"/>
</dbReference>
<reference evidence="1 2" key="1">
    <citation type="submission" date="2017-06" db="EMBL/GenBank/DDBJ databases">
        <title>Draft genome sequence of anaerobic fermentative bacterium Anaeromicrobium sediminis DY2726D isolated from West Pacific Ocean sediments.</title>
        <authorList>
            <person name="Zeng X."/>
        </authorList>
    </citation>
    <scope>NUCLEOTIDE SEQUENCE [LARGE SCALE GENOMIC DNA]</scope>
    <source>
        <strain evidence="1 2">DY2726D</strain>
    </source>
</reference>
<proteinExistence type="predicted"/>
<sequence>MKITDEKIEQILAPHYSEDELPVYYCHGNMQPTFKDSLLLGVFSSFKTKFFILGFTSQSLVMVKLDLMSNPKETTVIPYREFRDVQISNLFLGLGKKLHIYLYDGKVIKLNLSKRAGGIKKQQENIENICTMFENKWGK</sequence>